<dbReference type="InterPro" id="IPR036097">
    <property type="entry name" value="HisK_dim/P_sf"/>
</dbReference>
<keyword evidence="9" id="KW-0812">Transmembrane</keyword>
<dbReference type="EC" id="2.7.13.3" evidence="2"/>
<dbReference type="AlphaFoldDB" id="A0AAU7CG38"/>
<evidence type="ECO:0000256" key="8">
    <source>
        <dbReference type="ARBA" id="ARBA00023012"/>
    </source>
</evidence>
<evidence type="ECO:0000256" key="4">
    <source>
        <dbReference type="ARBA" id="ARBA00022679"/>
    </source>
</evidence>
<dbReference type="PRINTS" id="PR00344">
    <property type="entry name" value="BCTRLSENSOR"/>
</dbReference>
<evidence type="ECO:0000256" key="5">
    <source>
        <dbReference type="ARBA" id="ARBA00022741"/>
    </source>
</evidence>
<keyword evidence="5" id="KW-0547">Nucleotide-binding</keyword>
<comment type="catalytic activity">
    <reaction evidence="1">
        <text>ATP + protein L-histidine = ADP + protein N-phospho-L-histidine.</text>
        <dbReference type="EC" id="2.7.13.3"/>
    </reaction>
</comment>
<dbReference type="RefSeq" id="WP_406696980.1">
    <property type="nucleotide sequence ID" value="NZ_CP155447.1"/>
</dbReference>
<evidence type="ECO:0000256" key="1">
    <source>
        <dbReference type="ARBA" id="ARBA00000085"/>
    </source>
</evidence>
<gene>
    <name evidence="11" type="ORF">V5E97_38945</name>
</gene>
<dbReference type="InterPro" id="IPR003594">
    <property type="entry name" value="HATPase_dom"/>
</dbReference>
<evidence type="ECO:0000256" key="6">
    <source>
        <dbReference type="ARBA" id="ARBA00022777"/>
    </source>
</evidence>
<dbReference type="PROSITE" id="PS50109">
    <property type="entry name" value="HIS_KIN"/>
    <property type="match status" value="1"/>
</dbReference>
<evidence type="ECO:0000313" key="11">
    <source>
        <dbReference type="EMBL" id="XBH04229.1"/>
    </source>
</evidence>
<keyword evidence="9" id="KW-1133">Transmembrane helix</keyword>
<dbReference type="InterPro" id="IPR005467">
    <property type="entry name" value="His_kinase_dom"/>
</dbReference>
<keyword evidence="8" id="KW-0902">Two-component regulatory system</keyword>
<dbReference type="InterPro" id="IPR036890">
    <property type="entry name" value="HATPase_C_sf"/>
</dbReference>
<accession>A0AAU7CG38</accession>
<dbReference type="PANTHER" id="PTHR43065:SF10">
    <property type="entry name" value="PEROXIDE STRESS-ACTIVATED HISTIDINE KINASE MAK3"/>
    <property type="match status" value="1"/>
</dbReference>
<evidence type="ECO:0000256" key="2">
    <source>
        <dbReference type="ARBA" id="ARBA00012438"/>
    </source>
</evidence>
<dbReference type="GO" id="GO:0000155">
    <property type="term" value="F:phosphorelay sensor kinase activity"/>
    <property type="evidence" value="ECO:0007669"/>
    <property type="project" value="InterPro"/>
</dbReference>
<dbReference type="Pfam" id="PF00512">
    <property type="entry name" value="HisKA"/>
    <property type="match status" value="1"/>
</dbReference>
<keyword evidence="3" id="KW-0597">Phosphoprotein</keyword>
<feature type="transmembrane region" description="Helical" evidence="9">
    <location>
        <begin position="12"/>
        <end position="34"/>
    </location>
</feature>
<dbReference type="PANTHER" id="PTHR43065">
    <property type="entry name" value="SENSOR HISTIDINE KINASE"/>
    <property type="match status" value="1"/>
</dbReference>
<dbReference type="EMBL" id="CP155447">
    <property type="protein sequence ID" value="XBH04229.1"/>
    <property type="molecule type" value="Genomic_DNA"/>
</dbReference>
<keyword evidence="4" id="KW-0808">Transferase</keyword>
<dbReference type="Gene3D" id="1.10.287.130">
    <property type="match status" value="1"/>
</dbReference>
<reference evidence="11" key="1">
    <citation type="submission" date="2024-05" db="EMBL/GenBank/DDBJ databases">
        <title>Planctomycetes of the genus Singulisphaera possess chitinolytic capabilities.</title>
        <authorList>
            <person name="Ivanova A."/>
        </authorList>
    </citation>
    <scope>NUCLEOTIDE SEQUENCE</scope>
    <source>
        <strain evidence="11">Ch08T</strain>
    </source>
</reference>
<evidence type="ECO:0000259" key="10">
    <source>
        <dbReference type="PROSITE" id="PS50109"/>
    </source>
</evidence>
<dbReference type="Gene3D" id="3.30.565.10">
    <property type="entry name" value="Histidine kinase-like ATPase, C-terminal domain"/>
    <property type="match status" value="1"/>
</dbReference>
<sequence length="428" mass="47146">MIILTRILLIRIAGPTILTSVLFLVSSITAAIYLHHQQSTSLRMLDEDLQSRRIAADLLRELHDLAALPEDRQQEATQLHGKILGLLARAKRAANLKEEAQFVGRLEQSFDRYLSRRRAETASAPNSRSAAKSALDLLESETVPACRELEQFNAGEIERAEATLDRAVTWMAWGFVGVGTFGSLAGLLLGYGVARGLGRTVLRAESLAEVGEIAAGMAHELRNPLTAIKMLVQMNREETEAQGLPVEDLQVIEQEILRMEARLNVFIDFARPPKPERRRVNLIPVVDQTLSLVGGRARKQRVTVKFSPPSTPVEVEADGEQIRQLLVNLALNALDVMPRGGILEIELRHPTNEIVELVVLDSGPGIAPRHLPRLYEPFFTSKEMGLGLGLVVSQRIARDHGGELRATNQPQGGACFVLRLPAAQKRPG</sequence>
<dbReference type="Pfam" id="PF02518">
    <property type="entry name" value="HATPase_c"/>
    <property type="match status" value="1"/>
</dbReference>
<feature type="transmembrane region" description="Helical" evidence="9">
    <location>
        <begin position="170"/>
        <end position="194"/>
    </location>
</feature>
<dbReference type="InterPro" id="IPR003661">
    <property type="entry name" value="HisK_dim/P_dom"/>
</dbReference>
<dbReference type="GO" id="GO:0005524">
    <property type="term" value="F:ATP binding"/>
    <property type="evidence" value="ECO:0007669"/>
    <property type="project" value="UniProtKB-KW"/>
</dbReference>
<name>A0AAU7CG38_9BACT</name>
<organism evidence="11">
    <name type="scientific">Singulisphaera sp. Ch08</name>
    <dbReference type="NCBI Taxonomy" id="3120278"/>
    <lineage>
        <taxon>Bacteria</taxon>
        <taxon>Pseudomonadati</taxon>
        <taxon>Planctomycetota</taxon>
        <taxon>Planctomycetia</taxon>
        <taxon>Isosphaerales</taxon>
        <taxon>Isosphaeraceae</taxon>
        <taxon>Singulisphaera</taxon>
    </lineage>
</organism>
<evidence type="ECO:0000256" key="7">
    <source>
        <dbReference type="ARBA" id="ARBA00022840"/>
    </source>
</evidence>
<dbReference type="SUPFAM" id="SSF55874">
    <property type="entry name" value="ATPase domain of HSP90 chaperone/DNA topoisomerase II/histidine kinase"/>
    <property type="match status" value="1"/>
</dbReference>
<dbReference type="InterPro" id="IPR004358">
    <property type="entry name" value="Sig_transdc_His_kin-like_C"/>
</dbReference>
<feature type="domain" description="Histidine kinase" evidence="10">
    <location>
        <begin position="216"/>
        <end position="424"/>
    </location>
</feature>
<proteinExistence type="predicted"/>
<evidence type="ECO:0000256" key="3">
    <source>
        <dbReference type="ARBA" id="ARBA00022553"/>
    </source>
</evidence>
<keyword evidence="6" id="KW-0418">Kinase</keyword>
<evidence type="ECO:0000256" key="9">
    <source>
        <dbReference type="SAM" id="Phobius"/>
    </source>
</evidence>
<dbReference type="SMART" id="SM00388">
    <property type="entry name" value="HisKA"/>
    <property type="match status" value="1"/>
</dbReference>
<keyword evidence="9" id="KW-0472">Membrane</keyword>
<dbReference type="CDD" id="cd00082">
    <property type="entry name" value="HisKA"/>
    <property type="match status" value="1"/>
</dbReference>
<protein>
    <recommendedName>
        <fullName evidence="2">histidine kinase</fullName>
        <ecNumber evidence="2">2.7.13.3</ecNumber>
    </recommendedName>
</protein>
<dbReference type="SMART" id="SM00387">
    <property type="entry name" value="HATPase_c"/>
    <property type="match status" value="1"/>
</dbReference>
<dbReference type="SUPFAM" id="SSF47384">
    <property type="entry name" value="Homodimeric domain of signal transducing histidine kinase"/>
    <property type="match status" value="1"/>
</dbReference>
<dbReference type="CDD" id="cd00075">
    <property type="entry name" value="HATPase"/>
    <property type="match status" value="1"/>
</dbReference>
<keyword evidence="7 11" id="KW-0067">ATP-binding</keyword>